<evidence type="ECO:0000256" key="2">
    <source>
        <dbReference type="ARBA" id="ARBA00022692"/>
    </source>
</evidence>
<dbReference type="AlphaFoldDB" id="A0AAV5DV06"/>
<reference evidence="8" key="1">
    <citation type="journal article" date="2018" name="DNA Res.">
        <title>Multiple hybrid de novo genome assembly of finger millet, an orphan allotetraploid crop.</title>
        <authorList>
            <person name="Hatakeyama M."/>
            <person name="Aluri S."/>
            <person name="Balachadran M.T."/>
            <person name="Sivarajan S.R."/>
            <person name="Patrignani A."/>
            <person name="Gruter S."/>
            <person name="Poveda L."/>
            <person name="Shimizu-Inatsugi R."/>
            <person name="Baeten J."/>
            <person name="Francoijs K.J."/>
            <person name="Nataraja K.N."/>
            <person name="Reddy Y.A.N."/>
            <person name="Phadnis S."/>
            <person name="Ravikumar R.L."/>
            <person name="Schlapbach R."/>
            <person name="Sreeman S.M."/>
            <person name="Shimizu K.K."/>
        </authorList>
    </citation>
    <scope>NUCLEOTIDE SEQUENCE</scope>
</reference>
<feature type="transmembrane region" description="Helical" evidence="6">
    <location>
        <begin position="98"/>
        <end position="118"/>
    </location>
</feature>
<reference evidence="8" key="2">
    <citation type="submission" date="2021-12" db="EMBL/GenBank/DDBJ databases">
        <title>Resequencing data analysis of finger millet.</title>
        <authorList>
            <person name="Hatakeyama M."/>
            <person name="Aluri S."/>
            <person name="Balachadran M.T."/>
            <person name="Sivarajan S.R."/>
            <person name="Poveda L."/>
            <person name="Shimizu-Inatsugi R."/>
            <person name="Schlapbach R."/>
            <person name="Sreeman S.M."/>
            <person name="Shimizu K.K."/>
        </authorList>
    </citation>
    <scope>NUCLEOTIDE SEQUENCE</scope>
</reference>
<name>A0AAV5DV06_ELECO</name>
<dbReference type="GO" id="GO:0016020">
    <property type="term" value="C:membrane"/>
    <property type="evidence" value="ECO:0007669"/>
    <property type="project" value="UniProtKB-SubCell"/>
</dbReference>
<keyword evidence="2 6" id="KW-0812">Transmembrane</keyword>
<dbReference type="GO" id="GO:0140359">
    <property type="term" value="F:ABC-type transporter activity"/>
    <property type="evidence" value="ECO:0007669"/>
    <property type="project" value="InterPro"/>
</dbReference>
<evidence type="ECO:0000256" key="5">
    <source>
        <dbReference type="SAM" id="MobiDB-lite"/>
    </source>
</evidence>
<feature type="compositionally biased region" description="Basic and acidic residues" evidence="5">
    <location>
        <begin position="234"/>
        <end position="246"/>
    </location>
</feature>
<comment type="caution">
    <text evidence="8">The sequence shown here is derived from an EMBL/GenBank/DDBJ whole genome shotgun (WGS) entry which is preliminary data.</text>
</comment>
<evidence type="ECO:0000313" key="8">
    <source>
        <dbReference type="EMBL" id="GJN14016.1"/>
    </source>
</evidence>
<accession>A0AAV5DV06</accession>
<feature type="compositionally biased region" description="Polar residues" evidence="5">
    <location>
        <begin position="215"/>
        <end position="226"/>
    </location>
</feature>
<proteinExistence type="predicted"/>
<dbReference type="Proteomes" id="UP001054889">
    <property type="component" value="Unassembled WGS sequence"/>
</dbReference>
<dbReference type="PANTHER" id="PTHR48040:SF18">
    <property type="entry name" value="PLEIOTROPIC DRUG RESISTANCE PROTEIN 3-LIKE ISOFORM X1"/>
    <property type="match status" value="1"/>
</dbReference>
<organism evidence="8 9">
    <name type="scientific">Eleusine coracana subsp. coracana</name>
    <dbReference type="NCBI Taxonomy" id="191504"/>
    <lineage>
        <taxon>Eukaryota</taxon>
        <taxon>Viridiplantae</taxon>
        <taxon>Streptophyta</taxon>
        <taxon>Embryophyta</taxon>
        <taxon>Tracheophyta</taxon>
        <taxon>Spermatophyta</taxon>
        <taxon>Magnoliopsida</taxon>
        <taxon>Liliopsida</taxon>
        <taxon>Poales</taxon>
        <taxon>Poaceae</taxon>
        <taxon>PACMAD clade</taxon>
        <taxon>Chloridoideae</taxon>
        <taxon>Cynodonteae</taxon>
        <taxon>Eleusininae</taxon>
        <taxon>Eleusine</taxon>
    </lineage>
</organism>
<feature type="domain" description="ABC-2 type transporter transmembrane" evidence="7">
    <location>
        <begin position="65"/>
        <end position="115"/>
    </location>
</feature>
<comment type="subcellular location">
    <subcellularLocation>
        <location evidence="1">Membrane</location>
        <topology evidence="1">Multi-pass membrane protein</topology>
    </subcellularLocation>
</comment>
<evidence type="ECO:0000256" key="4">
    <source>
        <dbReference type="ARBA" id="ARBA00023136"/>
    </source>
</evidence>
<feature type="region of interest" description="Disordered" evidence="5">
    <location>
        <begin position="215"/>
        <end position="246"/>
    </location>
</feature>
<dbReference type="InterPro" id="IPR013525">
    <property type="entry name" value="ABC2_TM"/>
</dbReference>
<sequence length="246" mass="28132">MQLMLMKRGGRLIYAGPLGYHSCKVIQYFQAIPGVPRIKENYNPSTWMLEATSTSTEAQLGIDFAQIYKDSSLFQERFAGMYSPWAYSFAQVAMEIPYVFVQIVLFMFISYPMIGSFFTDQLQARQELKDHLEYKKIYNMATEIPMGNIADLKLFPSCSALFKIWWREWKKHVFCNQDLTITPPTVSNSGKLIKYGRTANNPIIGFDAPTPTQILSGRGLKQTSQKTVRKVPIKRKDGPATHTTEQ</sequence>
<evidence type="ECO:0000259" key="7">
    <source>
        <dbReference type="Pfam" id="PF01061"/>
    </source>
</evidence>
<keyword evidence="3 6" id="KW-1133">Transmembrane helix</keyword>
<dbReference type="PANTHER" id="PTHR48040">
    <property type="entry name" value="PLEIOTROPIC DRUG RESISTANCE PROTEIN 1-LIKE ISOFORM X1"/>
    <property type="match status" value="1"/>
</dbReference>
<keyword evidence="4 6" id="KW-0472">Membrane</keyword>
<keyword evidence="9" id="KW-1185">Reference proteome</keyword>
<protein>
    <recommendedName>
        <fullName evidence="7">ABC-2 type transporter transmembrane domain-containing protein</fullName>
    </recommendedName>
</protein>
<dbReference type="EMBL" id="BQKI01000071">
    <property type="protein sequence ID" value="GJN14016.1"/>
    <property type="molecule type" value="Genomic_DNA"/>
</dbReference>
<evidence type="ECO:0000313" key="9">
    <source>
        <dbReference type="Proteomes" id="UP001054889"/>
    </source>
</evidence>
<evidence type="ECO:0000256" key="1">
    <source>
        <dbReference type="ARBA" id="ARBA00004141"/>
    </source>
</evidence>
<evidence type="ECO:0000256" key="3">
    <source>
        <dbReference type="ARBA" id="ARBA00022989"/>
    </source>
</evidence>
<evidence type="ECO:0000256" key="6">
    <source>
        <dbReference type="SAM" id="Phobius"/>
    </source>
</evidence>
<dbReference type="Pfam" id="PF01061">
    <property type="entry name" value="ABC2_membrane"/>
    <property type="match status" value="1"/>
</dbReference>
<gene>
    <name evidence="8" type="primary">gb00787</name>
    <name evidence="8" type="ORF">PR202_gb00787</name>
</gene>